<dbReference type="Pfam" id="PF00528">
    <property type="entry name" value="BPD_transp_1"/>
    <property type="match status" value="1"/>
</dbReference>
<evidence type="ECO:0000259" key="8">
    <source>
        <dbReference type="PROSITE" id="PS50928"/>
    </source>
</evidence>
<dbReference type="Gene3D" id="1.10.3720.10">
    <property type="entry name" value="MetI-like"/>
    <property type="match status" value="1"/>
</dbReference>
<dbReference type="STRING" id="257708.RGI145_02790"/>
<dbReference type="NCBIfam" id="TIGR01097">
    <property type="entry name" value="PhnE"/>
    <property type="match status" value="1"/>
</dbReference>
<name>A0A1L7ABM3_9PROT</name>
<dbReference type="KEGG" id="rgi:RGI145_02790"/>
<dbReference type="GO" id="GO:0015416">
    <property type="term" value="F:ABC-type phosphonate transporter activity"/>
    <property type="evidence" value="ECO:0007669"/>
    <property type="project" value="InterPro"/>
</dbReference>
<evidence type="ECO:0000313" key="9">
    <source>
        <dbReference type="EMBL" id="APT56198.1"/>
    </source>
</evidence>
<feature type="transmembrane region" description="Helical" evidence="7">
    <location>
        <begin position="101"/>
        <end position="122"/>
    </location>
</feature>
<dbReference type="RefSeq" id="WP_075797149.1">
    <property type="nucleotide sequence ID" value="NZ_CP015583.1"/>
</dbReference>
<dbReference type="EMBL" id="CP015583">
    <property type="protein sequence ID" value="APT56198.1"/>
    <property type="molecule type" value="Genomic_DNA"/>
</dbReference>
<evidence type="ECO:0000256" key="3">
    <source>
        <dbReference type="ARBA" id="ARBA00022475"/>
    </source>
</evidence>
<keyword evidence="5 7" id="KW-1133">Transmembrane helix</keyword>
<dbReference type="InterPro" id="IPR005769">
    <property type="entry name" value="PhnE/PtxC"/>
</dbReference>
<keyword evidence="6 7" id="KW-0472">Membrane</keyword>
<feature type="domain" description="ABC transmembrane type-1" evidence="8">
    <location>
        <begin position="98"/>
        <end position="281"/>
    </location>
</feature>
<protein>
    <submittedName>
        <fullName evidence="9">Phosphonate ABC transporter, permease protein PhnE</fullName>
    </submittedName>
</protein>
<keyword evidence="3" id="KW-1003">Cell membrane</keyword>
<dbReference type="CDD" id="cd06261">
    <property type="entry name" value="TM_PBP2"/>
    <property type="match status" value="1"/>
</dbReference>
<evidence type="ECO:0000256" key="5">
    <source>
        <dbReference type="ARBA" id="ARBA00022989"/>
    </source>
</evidence>
<keyword evidence="2 7" id="KW-0813">Transport</keyword>
<comment type="similarity">
    <text evidence="7">Belongs to the binding-protein-dependent transport system permease family.</text>
</comment>
<sequence length="293" mass="31874">MSATAGAVARGEAAFQAARRRRWLGALLVLAVLLPCLWLAAWVSEFRWPILAAGFPRMGDYFLRTLPDLRWGSLFAGVKTEGSLAYWFYRLDRWAWLLFETANMAALATVAGTILALPLAFLGARNISPGGWAFQLSRRGLEAVRTVPELVFALILVWAFGIGALPGIIAIALHTAGALGKLFAEAIENAEMGPWEGLRASGAHWVQACRWAVLPQVGPSLLSYVLLRFEINVRGASVIGFVGAGGIGEELYTVILSNYYEEISAIVVLIVLTVMAIDLASERLRHRLIGPRA</sequence>
<dbReference type="InterPro" id="IPR035906">
    <property type="entry name" value="MetI-like_sf"/>
</dbReference>
<dbReference type="Proteomes" id="UP000185494">
    <property type="component" value="Chromosome 1"/>
</dbReference>
<keyword evidence="4 7" id="KW-0812">Transmembrane</keyword>
<dbReference type="SUPFAM" id="SSF161098">
    <property type="entry name" value="MetI-like"/>
    <property type="match status" value="1"/>
</dbReference>
<reference evidence="9 10" key="1">
    <citation type="submission" date="2016-05" db="EMBL/GenBank/DDBJ databases">
        <title>Complete Genome and Methylome Analysis of Psychrotrophic Bacterial Isolates from Antarctic Lake Untersee.</title>
        <authorList>
            <person name="Fomenkov A."/>
            <person name="Akimov V.N."/>
            <person name="Vasilyeva L.V."/>
            <person name="Andersen D."/>
            <person name="Vincze T."/>
            <person name="Roberts R.J."/>
        </authorList>
    </citation>
    <scope>NUCLEOTIDE SEQUENCE [LARGE SCALE GENOMIC DNA]</scope>
    <source>
        <strain evidence="9 10">U14-5</strain>
    </source>
</reference>
<dbReference type="GO" id="GO:0005886">
    <property type="term" value="C:plasma membrane"/>
    <property type="evidence" value="ECO:0007669"/>
    <property type="project" value="UniProtKB-SubCell"/>
</dbReference>
<comment type="subcellular location">
    <subcellularLocation>
        <location evidence="1 7">Cell membrane</location>
        <topology evidence="1 7">Multi-pass membrane protein</topology>
    </subcellularLocation>
</comment>
<feature type="transmembrane region" description="Helical" evidence="7">
    <location>
        <begin position="150"/>
        <end position="173"/>
    </location>
</feature>
<evidence type="ECO:0000256" key="7">
    <source>
        <dbReference type="RuleBase" id="RU363032"/>
    </source>
</evidence>
<evidence type="ECO:0000256" key="2">
    <source>
        <dbReference type="ARBA" id="ARBA00022448"/>
    </source>
</evidence>
<dbReference type="PANTHER" id="PTHR30043:SF1">
    <property type="entry name" value="ABC TRANSPORT SYSTEM PERMEASE PROTEIN P69"/>
    <property type="match status" value="1"/>
</dbReference>
<evidence type="ECO:0000256" key="6">
    <source>
        <dbReference type="ARBA" id="ARBA00023136"/>
    </source>
</evidence>
<dbReference type="PROSITE" id="PS50928">
    <property type="entry name" value="ABC_TM1"/>
    <property type="match status" value="1"/>
</dbReference>
<gene>
    <name evidence="9" type="ORF">RGI145_02790</name>
</gene>
<organism evidence="9 10">
    <name type="scientific">Roseomonas gilardii</name>
    <dbReference type="NCBI Taxonomy" id="257708"/>
    <lineage>
        <taxon>Bacteria</taxon>
        <taxon>Pseudomonadati</taxon>
        <taxon>Pseudomonadota</taxon>
        <taxon>Alphaproteobacteria</taxon>
        <taxon>Acetobacterales</taxon>
        <taxon>Roseomonadaceae</taxon>
        <taxon>Roseomonas</taxon>
    </lineage>
</organism>
<dbReference type="InterPro" id="IPR000515">
    <property type="entry name" value="MetI-like"/>
</dbReference>
<dbReference type="AlphaFoldDB" id="A0A1L7ABM3"/>
<evidence type="ECO:0000313" key="10">
    <source>
        <dbReference type="Proteomes" id="UP000185494"/>
    </source>
</evidence>
<feature type="transmembrane region" description="Helical" evidence="7">
    <location>
        <begin position="23"/>
        <end position="43"/>
    </location>
</feature>
<dbReference type="PANTHER" id="PTHR30043">
    <property type="entry name" value="PHOSPHONATES TRANSPORT SYSTEM PERMEASE PROTEIN"/>
    <property type="match status" value="1"/>
</dbReference>
<accession>A0A1L7ABM3</accession>
<proteinExistence type="inferred from homology"/>
<feature type="transmembrane region" description="Helical" evidence="7">
    <location>
        <begin position="263"/>
        <end position="280"/>
    </location>
</feature>
<evidence type="ECO:0000256" key="1">
    <source>
        <dbReference type="ARBA" id="ARBA00004651"/>
    </source>
</evidence>
<evidence type="ECO:0000256" key="4">
    <source>
        <dbReference type="ARBA" id="ARBA00022692"/>
    </source>
</evidence>